<dbReference type="NCBIfam" id="TIGR01726">
    <property type="entry name" value="HEQRo_perm_3TM"/>
    <property type="match status" value="1"/>
</dbReference>
<feature type="transmembrane region" description="Helical" evidence="8">
    <location>
        <begin position="23"/>
        <end position="48"/>
    </location>
</feature>
<dbReference type="InterPro" id="IPR000515">
    <property type="entry name" value="MetI-like"/>
</dbReference>
<evidence type="ECO:0000256" key="3">
    <source>
        <dbReference type="ARBA" id="ARBA00022448"/>
    </source>
</evidence>
<sequence length="225" mass="24472">MSFFAELDFTVVWEYLPALLNGLLTNVTLTVLGFLAGGVVLGTLLALANLSPLAVLRWPAMMFVELLRSTPLLVQAVWVHFAFPMVTQVQTTPFQSAAIALVFNVAAYCSEVIRSGILGVPRGQYEAAKALGMPRRVMWWKVIMPQALRLVVPPLVGSVISIFKATAILSVLAINDLMRVASRVSSYTFTPVEIYTVAALLFFLTGAAITYAGSRLEHGLKRGGR</sequence>
<accession>A0ABX7BHS3</accession>
<dbReference type="InterPro" id="IPR043429">
    <property type="entry name" value="ArtM/GltK/GlnP/TcyL/YhdX-like"/>
</dbReference>
<proteinExistence type="inferred from homology"/>
<feature type="domain" description="ABC transmembrane type-1" evidence="9">
    <location>
        <begin position="24"/>
        <end position="213"/>
    </location>
</feature>
<dbReference type="CDD" id="cd06261">
    <property type="entry name" value="TM_PBP2"/>
    <property type="match status" value="1"/>
</dbReference>
<evidence type="ECO:0000256" key="4">
    <source>
        <dbReference type="ARBA" id="ARBA00022475"/>
    </source>
</evidence>
<evidence type="ECO:0000256" key="1">
    <source>
        <dbReference type="ARBA" id="ARBA00004429"/>
    </source>
</evidence>
<comment type="subcellular location">
    <subcellularLocation>
        <location evidence="1">Cell inner membrane</location>
        <topology evidence="1">Multi-pass membrane protein</topology>
    </subcellularLocation>
    <subcellularLocation>
        <location evidence="8">Cell membrane</location>
        <topology evidence="8">Multi-pass membrane protein</topology>
    </subcellularLocation>
</comment>
<dbReference type="RefSeq" id="WP_201082068.1">
    <property type="nucleotide sequence ID" value="NZ_CP067421.1"/>
</dbReference>
<dbReference type="InterPro" id="IPR035906">
    <property type="entry name" value="MetI-like_sf"/>
</dbReference>
<feature type="transmembrane region" description="Helical" evidence="8">
    <location>
        <begin position="194"/>
        <end position="212"/>
    </location>
</feature>
<evidence type="ECO:0000313" key="11">
    <source>
        <dbReference type="Proteomes" id="UP000595197"/>
    </source>
</evidence>
<evidence type="ECO:0000256" key="8">
    <source>
        <dbReference type="RuleBase" id="RU363032"/>
    </source>
</evidence>
<feature type="transmembrane region" description="Helical" evidence="8">
    <location>
        <begin position="150"/>
        <end position="174"/>
    </location>
</feature>
<keyword evidence="7 8" id="KW-0472">Membrane</keyword>
<keyword evidence="11" id="KW-1185">Reference proteome</keyword>
<dbReference type="InterPro" id="IPR010065">
    <property type="entry name" value="AA_ABC_transptr_permease_3TM"/>
</dbReference>
<evidence type="ECO:0000256" key="2">
    <source>
        <dbReference type="ARBA" id="ARBA00010072"/>
    </source>
</evidence>
<dbReference type="SUPFAM" id="SSF161098">
    <property type="entry name" value="MetI-like"/>
    <property type="match status" value="1"/>
</dbReference>
<evidence type="ECO:0000256" key="7">
    <source>
        <dbReference type="ARBA" id="ARBA00023136"/>
    </source>
</evidence>
<evidence type="ECO:0000256" key="6">
    <source>
        <dbReference type="ARBA" id="ARBA00022989"/>
    </source>
</evidence>
<keyword evidence="4" id="KW-1003">Cell membrane</keyword>
<name>A0ABX7BHS3_9PROT</name>
<keyword evidence="10" id="KW-0614">Plasmid</keyword>
<dbReference type="Proteomes" id="UP000595197">
    <property type="component" value="Plasmid pTT6-1"/>
</dbReference>
<evidence type="ECO:0000313" key="10">
    <source>
        <dbReference type="EMBL" id="QQP92838.1"/>
    </source>
</evidence>
<gene>
    <name evidence="10" type="ORF">IGS68_30830</name>
</gene>
<geneLocation type="plasmid" evidence="10 11">
    <name>pTT6-1</name>
</geneLocation>
<dbReference type="PANTHER" id="PTHR30614:SF1">
    <property type="entry name" value="GLUTAMATE_ASPARTATE IMPORT PERMEASE PROTEIN GLTK"/>
    <property type="match status" value="1"/>
</dbReference>
<reference evidence="10" key="1">
    <citation type="submission" date="2021-02" db="EMBL/GenBank/DDBJ databases">
        <title>Skermanella TT6 skin isolate.</title>
        <authorList>
            <person name="Lee K."/>
            <person name="Ganzorig M."/>
        </authorList>
    </citation>
    <scope>NUCLEOTIDE SEQUENCE</scope>
    <source>
        <strain evidence="10">TT6</strain>
    </source>
</reference>
<dbReference type="PANTHER" id="PTHR30614">
    <property type="entry name" value="MEMBRANE COMPONENT OF AMINO ACID ABC TRANSPORTER"/>
    <property type="match status" value="1"/>
</dbReference>
<dbReference type="EMBL" id="CP067421">
    <property type="protein sequence ID" value="QQP92838.1"/>
    <property type="molecule type" value="Genomic_DNA"/>
</dbReference>
<keyword evidence="5 8" id="KW-0812">Transmembrane</keyword>
<keyword evidence="6 8" id="KW-1133">Transmembrane helix</keyword>
<evidence type="ECO:0000256" key="5">
    <source>
        <dbReference type="ARBA" id="ARBA00022692"/>
    </source>
</evidence>
<comment type="similarity">
    <text evidence="2">Belongs to the binding-protein-dependent transport system permease family. HisMQ subfamily.</text>
</comment>
<dbReference type="PROSITE" id="PS50928">
    <property type="entry name" value="ABC_TM1"/>
    <property type="match status" value="1"/>
</dbReference>
<dbReference type="Pfam" id="PF00528">
    <property type="entry name" value="BPD_transp_1"/>
    <property type="match status" value="1"/>
</dbReference>
<protein>
    <submittedName>
        <fullName evidence="10">Amino acid ABC transporter permease</fullName>
    </submittedName>
</protein>
<dbReference type="Gene3D" id="1.10.3720.10">
    <property type="entry name" value="MetI-like"/>
    <property type="match status" value="1"/>
</dbReference>
<keyword evidence="3 8" id="KW-0813">Transport</keyword>
<evidence type="ECO:0000259" key="9">
    <source>
        <dbReference type="PROSITE" id="PS50928"/>
    </source>
</evidence>
<organism evidence="10 11">
    <name type="scientific">Skermanella cutis</name>
    <dbReference type="NCBI Taxonomy" id="2775420"/>
    <lineage>
        <taxon>Bacteria</taxon>
        <taxon>Pseudomonadati</taxon>
        <taxon>Pseudomonadota</taxon>
        <taxon>Alphaproteobacteria</taxon>
        <taxon>Rhodospirillales</taxon>
        <taxon>Azospirillaceae</taxon>
        <taxon>Skermanella</taxon>
    </lineage>
</organism>